<protein>
    <submittedName>
        <fullName evidence="2">Uncharacterized protein</fullName>
    </submittedName>
</protein>
<keyword evidence="3" id="KW-1185">Reference proteome</keyword>
<evidence type="ECO:0000313" key="2">
    <source>
        <dbReference type="EMBL" id="MBO1318928.1"/>
    </source>
</evidence>
<proteinExistence type="predicted"/>
<accession>A0A8J7U424</accession>
<dbReference type="Proteomes" id="UP000664417">
    <property type="component" value="Unassembled WGS sequence"/>
</dbReference>
<dbReference type="RefSeq" id="WP_207858746.1">
    <property type="nucleotide sequence ID" value="NZ_JAFREP010000007.1"/>
</dbReference>
<dbReference type="AlphaFoldDB" id="A0A8J7U424"/>
<name>A0A8J7U424_9BACT</name>
<evidence type="ECO:0000313" key="3">
    <source>
        <dbReference type="Proteomes" id="UP000664417"/>
    </source>
</evidence>
<comment type="caution">
    <text evidence="2">The sequence shown here is derived from an EMBL/GenBank/DDBJ whole genome shotgun (WGS) entry which is preliminary data.</text>
</comment>
<feature type="chain" id="PRO_5035250158" evidence="1">
    <location>
        <begin position="23"/>
        <end position="670"/>
    </location>
</feature>
<keyword evidence="1" id="KW-0732">Signal</keyword>
<organism evidence="2 3">
    <name type="scientific">Acanthopleuribacter pedis</name>
    <dbReference type="NCBI Taxonomy" id="442870"/>
    <lineage>
        <taxon>Bacteria</taxon>
        <taxon>Pseudomonadati</taxon>
        <taxon>Acidobacteriota</taxon>
        <taxon>Holophagae</taxon>
        <taxon>Acanthopleuribacterales</taxon>
        <taxon>Acanthopleuribacteraceae</taxon>
        <taxon>Acanthopleuribacter</taxon>
    </lineage>
</organism>
<sequence length="670" mass="76193">MNGRRLFYVFLIVVLAAPLCHAQDNKGIEFFGNIYTKFLDGNRRVNDALYNNAEFGNGDQGQGTEFELMFRSKVSRQIEIGGRLKARFDRNFWTNGGGFADDENEPRAAQYMKFRGAYVRVTPGYRWFDSAVIGSNDWGQFDAFTIGKIRYIDRDNVSGILLQGSEPEEKKFRWDFARVSLPKLYAGPGFSTGDLHQMDAAYALQLNYDSGSNFNITGIAQYIRDEEIDVQDIDNRDGVDLTQRYRNAVLGVKFNWSPNDTVDFAGAYYASDFATTFANNDDGSVNFVRFTPTLIDDESDTAMKLNLDLNDLFDTVTINIEYFDFGAGYQSVMAARRESDVLLTEGHDGAWGWSRPDYNLGSNGRGSSRAGIGYGGWDSHAHQVVSIMADNDFTDFDESMAESVVGWKGFTIVPKWSIGELEMEAEYTYVDYNSNWQNCGGEPCLYPTMDGVRSWGVGGDWRSPFSPYQEKETTIMLVKGSYIFDVGEGLELKFKYKTIDDEDKRVTDAQFLADAYRISTVDSVNYDDREADYTTMSLSLGTQATEDLYVELWLERYEVDLFDGTLDVTPAWMESWEPEFGWINYMTGDHERDKVAVVLKYFLSGMEFGLNAQWIDGNYDPRFYRGENGQVVEFTPTSPQIDVPHVHVPISTASVDFDHYRMKAFMKVQF</sequence>
<dbReference type="EMBL" id="JAFREP010000007">
    <property type="protein sequence ID" value="MBO1318928.1"/>
    <property type="molecule type" value="Genomic_DNA"/>
</dbReference>
<gene>
    <name evidence="2" type="ORF">J3U88_10695</name>
</gene>
<feature type="signal peptide" evidence="1">
    <location>
        <begin position="1"/>
        <end position="22"/>
    </location>
</feature>
<evidence type="ECO:0000256" key="1">
    <source>
        <dbReference type="SAM" id="SignalP"/>
    </source>
</evidence>
<reference evidence="2" key="1">
    <citation type="submission" date="2021-03" db="EMBL/GenBank/DDBJ databases">
        <authorList>
            <person name="Wang G."/>
        </authorList>
    </citation>
    <scope>NUCLEOTIDE SEQUENCE</scope>
    <source>
        <strain evidence="2">KCTC 12899</strain>
    </source>
</reference>